<dbReference type="HOGENOM" id="CLU_2370630_0_0_6"/>
<dbReference type="Proteomes" id="UP000053902">
    <property type="component" value="Unassembled WGS sequence"/>
</dbReference>
<name>A0A078LVF8_9PSED</name>
<sequence length="92" mass="10195">MEFNKALLDCMQTLRRRLREEQQLHIRLSQPDAIPAMLAACLSSSDELTRDLGKQLAAYSDSAPATINTPPPPAAKENLSSVRIYRGQRVTG</sequence>
<protein>
    <submittedName>
        <fullName evidence="1">Uncharacterized protein</fullName>
    </submittedName>
</protein>
<evidence type="ECO:0000313" key="1">
    <source>
        <dbReference type="EMBL" id="CDZ94292.1"/>
    </source>
</evidence>
<evidence type="ECO:0000313" key="2">
    <source>
        <dbReference type="Proteomes" id="UP000053902"/>
    </source>
</evidence>
<accession>A0A078LVF8</accession>
<dbReference type="eggNOG" id="ENOG502ZEXD">
    <property type="taxonomic scope" value="Bacteria"/>
</dbReference>
<reference evidence="1 2" key="1">
    <citation type="submission" date="2014-07" db="EMBL/GenBank/DDBJ databases">
        <authorList>
            <person name="Urmite Genomes Urmite Genomes"/>
        </authorList>
    </citation>
    <scope>NUCLEOTIDE SEQUENCE [LARGE SCALE GENOMIC DNA]</scope>
    <source>
        <strain evidence="1 2">20_BN</strain>
    </source>
</reference>
<dbReference type="EMBL" id="CCSF01000001">
    <property type="protein sequence ID" value="CDZ94292.1"/>
    <property type="molecule type" value="Genomic_DNA"/>
</dbReference>
<proteinExistence type="predicted"/>
<gene>
    <name evidence="1" type="ORF">BN1079_01606</name>
</gene>
<organism evidence="1 2">
    <name type="scientific">Pseudomonas saudiphocaensis</name>
    <dbReference type="NCBI Taxonomy" id="1499686"/>
    <lineage>
        <taxon>Bacteria</taxon>
        <taxon>Pseudomonadati</taxon>
        <taxon>Pseudomonadota</taxon>
        <taxon>Gammaproteobacteria</taxon>
        <taxon>Pseudomonadales</taxon>
        <taxon>Pseudomonadaceae</taxon>
        <taxon>Pseudomonas</taxon>
    </lineage>
</organism>
<dbReference type="RefSeq" id="WP_037026702.1">
    <property type="nucleotide sequence ID" value="NZ_CCSF01000001.1"/>
</dbReference>
<dbReference type="AlphaFoldDB" id="A0A078LVF8"/>
<keyword evidence="2" id="KW-1185">Reference proteome</keyword>
<dbReference type="OrthoDB" id="7013325at2"/>